<dbReference type="RefSeq" id="WP_144854439.1">
    <property type="nucleotide sequence ID" value="NZ_VNJI01000070.1"/>
</dbReference>
<keyword evidence="4" id="KW-0808">Transferase</keyword>
<evidence type="ECO:0000313" key="14">
    <source>
        <dbReference type="Proteomes" id="UP000317036"/>
    </source>
</evidence>
<evidence type="ECO:0000256" key="3">
    <source>
        <dbReference type="ARBA" id="ARBA00022676"/>
    </source>
</evidence>
<keyword evidence="14" id="KW-1185">Reference proteome</keyword>
<evidence type="ECO:0000256" key="8">
    <source>
        <dbReference type="ARBA" id="ARBA00023316"/>
    </source>
</evidence>
<dbReference type="InterPro" id="IPR005490">
    <property type="entry name" value="LD_TPept_cat_dom"/>
</dbReference>
<evidence type="ECO:0000256" key="10">
    <source>
        <dbReference type="PROSITE-ProRule" id="PRU01373"/>
    </source>
</evidence>
<dbReference type="Gene3D" id="2.40.440.10">
    <property type="entry name" value="L,D-transpeptidase catalytic domain-like"/>
    <property type="match status" value="1"/>
</dbReference>
<evidence type="ECO:0000256" key="4">
    <source>
        <dbReference type="ARBA" id="ARBA00022679"/>
    </source>
</evidence>
<organism evidence="13 14">
    <name type="scientific">Paenibacillus cremeus</name>
    <dbReference type="NCBI Taxonomy" id="2163881"/>
    <lineage>
        <taxon>Bacteria</taxon>
        <taxon>Bacillati</taxon>
        <taxon>Bacillota</taxon>
        <taxon>Bacilli</taxon>
        <taxon>Bacillales</taxon>
        <taxon>Paenibacillaceae</taxon>
        <taxon>Paenibacillus</taxon>
    </lineage>
</organism>
<dbReference type="SUPFAM" id="SSF48452">
    <property type="entry name" value="TPR-like"/>
    <property type="match status" value="1"/>
</dbReference>
<proteinExistence type="inferred from homology"/>
<feature type="domain" description="L,D-TPase catalytic" evidence="12">
    <location>
        <begin position="363"/>
        <end position="471"/>
    </location>
</feature>
<comment type="caution">
    <text evidence="13">The sequence shown here is derived from an EMBL/GenBank/DDBJ whole genome shotgun (WGS) entry which is preliminary data.</text>
</comment>
<sequence length="523" mass="57303">MKDSQNRFKSPAEDNLIHLHKNLYINRNDPQYYEKLIRYAKPNPSSLEAHYKLGQYYERKGQTDRALHHYRETMRTYPSPYYYAAASAIRLLNGDKVSSGAANRLSAAAASPTHTAAVKAAAGSSWFRVMKLTLLVLFLMNVLLIALLYGSETIKKAVTALKPWTVGKEVTYESVERPFLIHFPYGESSDAVESLLHKKAIELAHTYPKQSILIYGVASPVPTTDAKAIPLTDEEWKDKAFVIAEYNQAVDGAVKIRFLSPELTKLKPRTEAAANMVRTALQTYMTEAGKTPTAIDQLVQNYPHNYLSQIPIEAYSGSAEVRTVFNGEGGWVYDRSQLTPELMFYPNWKLGEGEAGHVAFTPVTLTIDKQAHTLSVRAGSAELARYQVGLGTNGKTPEGTFKVGERVREPQGRQPGVYGAAALGLGDIAIHGTAEPDSIGQDRSLGCIRLANADMAALYPIVPKGSQVVIRRGAGPAVITDSSRIGETAPSEPLIPISLVPYLGNVKPSADETAGKKVFHWLG</sequence>
<dbReference type="InterPro" id="IPR019734">
    <property type="entry name" value="TPR_rpt"/>
</dbReference>
<dbReference type="PROSITE" id="PS50005">
    <property type="entry name" value="TPR"/>
    <property type="match status" value="1"/>
</dbReference>
<keyword evidence="7 10" id="KW-0573">Peptidoglycan synthesis</keyword>
<dbReference type="OrthoDB" id="9787225at2"/>
<evidence type="ECO:0000256" key="11">
    <source>
        <dbReference type="SAM" id="Phobius"/>
    </source>
</evidence>
<keyword evidence="11" id="KW-1133">Transmembrane helix</keyword>
<dbReference type="InterPro" id="IPR011990">
    <property type="entry name" value="TPR-like_helical_dom_sf"/>
</dbReference>
<dbReference type="PROSITE" id="PS52029">
    <property type="entry name" value="LD_TPASE"/>
    <property type="match status" value="1"/>
</dbReference>
<keyword evidence="9" id="KW-0802">TPR repeat</keyword>
<dbReference type="AlphaFoldDB" id="A0A559JMG7"/>
<dbReference type="GO" id="GO:0071972">
    <property type="term" value="F:peptidoglycan L,D-transpeptidase activity"/>
    <property type="evidence" value="ECO:0007669"/>
    <property type="project" value="TreeGrafter"/>
</dbReference>
<name>A0A559JMG7_9BACL</name>
<dbReference type="UniPathway" id="UPA00219"/>
<keyword evidence="8 10" id="KW-0961">Cell wall biogenesis/degradation</keyword>
<dbReference type="PANTHER" id="PTHR30582:SF24">
    <property type="entry name" value="L,D-TRANSPEPTIDASE ERFK_SRFK-RELATED"/>
    <property type="match status" value="1"/>
</dbReference>
<feature type="active site" description="Nucleophile" evidence="10">
    <location>
        <position position="447"/>
    </location>
</feature>
<keyword evidence="3" id="KW-0328">Glycosyltransferase</keyword>
<keyword evidence="6 10" id="KW-0133">Cell shape</keyword>
<dbReference type="EMBL" id="VNJI01000070">
    <property type="protein sequence ID" value="TVY01074.1"/>
    <property type="molecule type" value="Genomic_DNA"/>
</dbReference>
<dbReference type="InterPro" id="IPR050979">
    <property type="entry name" value="LD-transpeptidase"/>
</dbReference>
<dbReference type="GO" id="GO:0005576">
    <property type="term" value="C:extracellular region"/>
    <property type="evidence" value="ECO:0007669"/>
    <property type="project" value="TreeGrafter"/>
</dbReference>
<keyword evidence="5" id="KW-0378">Hydrolase</keyword>
<dbReference type="GO" id="GO:0018104">
    <property type="term" value="P:peptidoglycan-protein cross-linking"/>
    <property type="evidence" value="ECO:0007669"/>
    <property type="project" value="TreeGrafter"/>
</dbReference>
<accession>A0A559JMG7</accession>
<reference evidence="13 14" key="1">
    <citation type="submission" date="2019-07" db="EMBL/GenBank/DDBJ databases">
        <authorList>
            <person name="Kim J."/>
        </authorList>
    </citation>
    <scope>NUCLEOTIDE SEQUENCE [LARGE SCALE GENOMIC DNA]</scope>
    <source>
        <strain evidence="13 14">JC52</strain>
    </source>
</reference>
<dbReference type="PANTHER" id="PTHR30582">
    <property type="entry name" value="L,D-TRANSPEPTIDASE"/>
    <property type="match status" value="1"/>
</dbReference>
<dbReference type="GO" id="GO:0071555">
    <property type="term" value="P:cell wall organization"/>
    <property type="evidence" value="ECO:0007669"/>
    <property type="project" value="UniProtKB-UniRule"/>
</dbReference>
<evidence type="ECO:0000256" key="7">
    <source>
        <dbReference type="ARBA" id="ARBA00022984"/>
    </source>
</evidence>
<feature type="active site" description="Proton donor/acceptor" evidence="10">
    <location>
        <position position="431"/>
    </location>
</feature>
<dbReference type="Gene3D" id="1.25.40.10">
    <property type="entry name" value="Tetratricopeptide repeat domain"/>
    <property type="match status" value="1"/>
</dbReference>
<dbReference type="Proteomes" id="UP000317036">
    <property type="component" value="Unassembled WGS sequence"/>
</dbReference>
<dbReference type="InterPro" id="IPR038063">
    <property type="entry name" value="Transpep_catalytic_dom"/>
</dbReference>
<comment type="similarity">
    <text evidence="2">Belongs to the YkuD family.</text>
</comment>
<gene>
    <name evidence="13" type="ORF">FPZ49_32435</name>
</gene>
<keyword evidence="11" id="KW-0812">Transmembrane</keyword>
<keyword evidence="11" id="KW-0472">Membrane</keyword>
<dbReference type="Pfam" id="PF03734">
    <property type="entry name" value="YkuD"/>
    <property type="match status" value="1"/>
</dbReference>
<comment type="pathway">
    <text evidence="1 10">Cell wall biogenesis; peptidoglycan biosynthesis.</text>
</comment>
<evidence type="ECO:0000256" key="1">
    <source>
        <dbReference type="ARBA" id="ARBA00004752"/>
    </source>
</evidence>
<dbReference type="CDD" id="cd16913">
    <property type="entry name" value="YkuD_like"/>
    <property type="match status" value="1"/>
</dbReference>
<feature type="transmembrane region" description="Helical" evidence="11">
    <location>
        <begin position="132"/>
        <end position="150"/>
    </location>
</feature>
<protein>
    <submittedName>
        <fullName evidence="13">L,D-transpeptidase family protein</fullName>
    </submittedName>
</protein>
<dbReference type="SUPFAM" id="SSF141523">
    <property type="entry name" value="L,D-transpeptidase catalytic domain-like"/>
    <property type="match status" value="1"/>
</dbReference>
<evidence type="ECO:0000256" key="2">
    <source>
        <dbReference type="ARBA" id="ARBA00005992"/>
    </source>
</evidence>
<evidence type="ECO:0000256" key="6">
    <source>
        <dbReference type="ARBA" id="ARBA00022960"/>
    </source>
</evidence>
<evidence type="ECO:0000259" key="12">
    <source>
        <dbReference type="PROSITE" id="PS52029"/>
    </source>
</evidence>
<feature type="repeat" description="TPR" evidence="9">
    <location>
        <begin position="47"/>
        <end position="80"/>
    </location>
</feature>
<evidence type="ECO:0000256" key="9">
    <source>
        <dbReference type="PROSITE-ProRule" id="PRU00339"/>
    </source>
</evidence>
<evidence type="ECO:0000313" key="13">
    <source>
        <dbReference type="EMBL" id="TVY01074.1"/>
    </source>
</evidence>
<dbReference type="GO" id="GO:0016757">
    <property type="term" value="F:glycosyltransferase activity"/>
    <property type="evidence" value="ECO:0007669"/>
    <property type="project" value="UniProtKB-KW"/>
</dbReference>
<dbReference type="GO" id="GO:0008360">
    <property type="term" value="P:regulation of cell shape"/>
    <property type="evidence" value="ECO:0007669"/>
    <property type="project" value="UniProtKB-UniRule"/>
</dbReference>
<evidence type="ECO:0000256" key="5">
    <source>
        <dbReference type="ARBA" id="ARBA00022801"/>
    </source>
</evidence>